<evidence type="ECO:0000313" key="3">
    <source>
        <dbReference type="EMBL" id="PFG18186.1"/>
    </source>
</evidence>
<sequence length="287" mass="30734">MRTTVHTATCVQVEGRSPTAGPMGRASEGCGDRPKHEGARHGNLVPRHRYVHRGSNRRSRVRCGHGPVGVPCSPVISVLPLDGSTSCAGPIQAHWDCLMNPSVPQLPVVFRAAKRVAAIGMAASTVAPTSGGAMTFFEARPWTASPVQFTQPPPVQSTTGGPLSFDEVLNRRAVVVGLGSTGLASADNIRTIYERSGLTWEQLARLFGVSRRAVHSWASGSRVSARHLEAIYDLAGRLSSRAGDPEDNRAWLLDSSSGSSVYEQIRLANTRKPVEARLTPRELMGIS</sequence>
<dbReference type="SUPFAM" id="SSF47413">
    <property type="entry name" value="lambda repressor-like DNA-binding domains"/>
    <property type="match status" value="1"/>
</dbReference>
<evidence type="ECO:0000259" key="2">
    <source>
        <dbReference type="Pfam" id="PF01381"/>
    </source>
</evidence>
<dbReference type="InterPro" id="IPR010982">
    <property type="entry name" value="Lambda_DNA-bd_dom_sf"/>
</dbReference>
<feature type="region of interest" description="Disordered" evidence="1">
    <location>
        <begin position="15"/>
        <end position="41"/>
    </location>
</feature>
<accession>A0A2A9CVL2</accession>
<dbReference type="AlphaFoldDB" id="A0A2A9CVL2"/>
<dbReference type="CDD" id="cd00093">
    <property type="entry name" value="HTH_XRE"/>
    <property type="match status" value="1"/>
</dbReference>
<dbReference type="Pfam" id="PF01381">
    <property type="entry name" value="HTH_3"/>
    <property type="match status" value="1"/>
</dbReference>
<reference evidence="3 4" key="1">
    <citation type="submission" date="2017-10" db="EMBL/GenBank/DDBJ databases">
        <title>Sequencing the genomes of 1000 actinobacteria strains.</title>
        <authorList>
            <person name="Klenk H.-P."/>
        </authorList>
    </citation>
    <scope>NUCLEOTIDE SEQUENCE [LARGE SCALE GENOMIC DNA]</scope>
    <source>
        <strain evidence="3 4">DSM 15597</strain>
    </source>
</reference>
<dbReference type="EMBL" id="PDJC01000001">
    <property type="protein sequence ID" value="PFG18186.1"/>
    <property type="molecule type" value="Genomic_DNA"/>
</dbReference>
<dbReference type="InterPro" id="IPR001387">
    <property type="entry name" value="Cro/C1-type_HTH"/>
</dbReference>
<evidence type="ECO:0000313" key="4">
    <source>
        <dbReference type="Proteomes" id="UP000226079"/>
    </source>
</evidence>
<evidence type="ECO:0000256" key="1">
    <source>
        <dbReference type="SAM" id="MobiDB-lite"/>
    </source>
</evidence>
<organism evidence="3 4">
    <name type="scientific">Propionicimonas paludicola</name>
    <dbReference type="NCBI Taxonomy" id="185243"/>
    <lineage>
        <taxon>Bacteria</taxon>
        <taxon>Bacillati</taxon>
        <taxon>Actinomycetota</taxon>
        <taxon>Actinomycetes</taxon>
        <taxon>Propionibacteriales</taxon>
        <taxon>Nocardioidaceae</taxon>
        <taxon>Propionicimonas</taxon>
    </lineage>
</organism>
<name>A0A2A9CVL2_9ACTN</name>
<dbReference type="Proteomes" id="UP000226079">
    <property type="component" value="Unassembled WGS sequence"/>
</dbReference>
<dbReference type="GO" id="GO:0003677">
    <property type="term" value="F:DNA binding"/>
    <property type="evidence" value="ECO:0007669"/>
    <property type="project" value="InterPro"/>
</dbReference>
<comment type="caution">
    <text evidence="3">The sequence shown here is derived from an EMBL/GenBank/DDBJ whole genome shotgun (WGS) entry which is preliminary data.</text>
</comment>
<keyword evidence="4" id="KW-1185">Reference proteome</keyword>
<dbReference type="Gene3D" id="1.10.260.40">
    <property type="entry name" value="lambda repressor-like DNA-binding domains"/>
    <property type="match status" value="1"/>
</dbReference>
<gene>
    <name evidence="3" type="ORF">ATK74_2768</name>
</gene>
<proteinExistence type="predicted"/>
<protein>
    <recommendedName>
        <fullName evidence="2">HTH cro/C1-type domain-containing protein</fullName>
    </recommendedName>
</protein>
<feature type="compositionally biased region" description="Basic and acidic residues" evidence="1">
    <location>
        <begin position="30"/>
        <end position="40"/>
    </location>
</feature>
<feature type="domain" description="HTH cro/C1-type" evidence="2">
    <location>
        <begin position="189"/>
        <end position="231"/>
    </location>
</feature>